<proteinExistence type="predicted"/>
<accession>A0A6J5MRQ1</accession>
<dbReference type="EMBL" id="LR797038">
    <property type="protein sequence ID" value="CAB4182453.1"/>
    <property type="molecule type" value="Genomic_DNA"/>
</dbReference>
<organism evidence="1">
    <name type="scientific">uncultured Caudovirales phage</name>
    <dbReference type="NCBI Taxonomy" id="2100421"/>
    <lineage>
        <taxon>Viruses</taxon>
        <taxon>Duplodnaviria</taxon>
        <taxon>Heunggongvirae</taxon>
        <taxon>Uroviricota</taxon>
        <taxon>Caudoviricetes</taxon>
        <taxon>Peduoviridae</taxon>
        <taxon>Maltschvirus</taxon>
        <taxon>Maltschvirus maltsch</taxon>
    </lineage>
</organism>
<dbReference type="EMBL" id="LR797392">
    <property type="protein sequence ID" value="CAB4212500.1"/>
    <property type="molecule type" value="Genomic_DNA"/>
</dbReference>
<evidence type="ECO:0000313" key="2">
    <source>
        <dbReference type="EMBL" id="CAB4182453.1"/>
    </source>
</evidence>
<reference evidence="1" key="1">
    <citation type="submission" date="2020-04" db="EMBL/GenBank/DDBJ databases">
        <authorList>
            <person name="Chiriac C."/>
            <person name="Salcher M."/>
            <person name="Ghai R."/>
            <person name="Kavagutti S V."/>
        </authorList>
    </citation>
    <scope>NUCLEOTIDE SEQUENCE</scope>
</reference>
<name>A0A6J5MRQ1_9CAUD</name>
<gene>
    <name evidence="2" type="ORF">UFOVP1081_4</name>
    <name evidence="3" type="ORF">UFOVP1433_4</name>
    <name evidence="1" type="ORF">UFOVP553_4</name>
</gene>
<dbReference type="EMBL" id="LR796529">
    <property type="protein sequence ID" value="CAB4149504.1"/>
    <property type="molecule type" value="Genomic_DNA"/>
</dbReference>
<protein>
    <submittedName>
        <fullName evidence="1">Uncharacterized protein</fullName>
    </submittedName>
</protein>
<sequence>MAGRKPFQPTDIQRSMVFNLAAVGIPQVQIASRAGIDHKTLLKYFRAELDRGLAEGNVLIADGLFKKARNGDIAALIFLAKVRLGWTDRQQLDVNHKHQGNVDINHREFTQAQIKAEIDALELRRDRAMARRRMVQELPNGPDKLVH</sequence>
<evidence type="ECO:0000313" key="3">
    <source>
        <dbReference type="EMBL" id="CAB4212500.1"/>
    </source>
</evidence>
<evidence type="ECO:0000313" key="1">
    <source>
        <dbReference type="EMBL" id="CAB4149504.1"/>
    </source>
</evidence>